<feature type="region of interest" description="Disordered" evidence="1">
    <location>
        <begin position="944"/>
        <end position="1006"/>
    </location>
</feature>
<feature type="compositionally biased region" description="Gly residues" evidence="1">
    <location>
        <begin position="2018"/>
        <end position="2028"/>
    </location>
</feature>
<dbReference type="VEuPathDB" id="PlasmoDB:PfKH01_110005100"/>
<feature type="compositionally biased region" description="Pro residues" evidence="1">
    <location>
        <begin position="1823"/>
        <end position="1846"/>
    </location>
</feature>
<feature type="compositionally biased region" description="Acidic residues" evidence="1">
    <location>
        <begin position="2664"/>
        <end position="2680"/>
    </location>
</feature>
<evidence type="ECO:0000313" key="8">
    <source>
        <dbReference type="EMBL" id="ANJ20991.1"/>
    </source>
</evidence>
<feature type="domain" description="Duffy-antigen binding" evidence="4">
    <location>
        <begin position="614"/>
        <end position="775"/>
    </location>
</feature>
<evidence type="ECO:0000256" key="2">
    <source>
        <dbReference type="SAM" id="Phobius"/>
    </source>
</evidence>
<dbReference type="VEuPathDB" id="PlasmoDB:PfTG01_030005600"/>
<dbReference type="VEuPathDB" id="PlasmoDB:PfIT_060036700"/>
<feature type="compositionally biased region" description="Basic and acidic residues" evidence="1">
    <location>
        <begin position="1809"/>
        <end position="1821"/>
    </location>
</feature>
<dbReference type="VEuPathDB" id="PlasmoDB:PfIT_100044000"/>
<dbReference type="VEuPathDB" id="PlasmoDB:PfTG01_000049200"/>
<feature type="compositionally biased region" description="Pro residues" evidence="1">
    <location>
        <begin position="1871"/>
        <end position="1890"/>
    </location>
</feature>
<feature type="region of interest" description="Disordered" evidence="1">
    <location>
        <begin position="572"/>
        <end position="593"/>
    </location>
</feature>
<dbReference type="FunFam" id="1.20.58.830:FF:000021">
    <property type="entry name" value="Erythrocyte membrane protein 1, PfEMP1"/>
    <property type="match status" value="1"/>
</dbReference>
<feature type="domain" description="Duffy-antigen binding" evidence="4">
    <location>
        <begin position="2030"/>
        <end position="2219"/>
    </location>
</feature>
<feature type="domain" description="Cysteine-rich interdomain region 1 gamma" evidence="5">
    <location>
        <begin position="2450"/>
        <end position="2500"/>
    </location>
</feature>
<keyword evidence="2" id="KW-0472">Membrane</keyword>
<protein>
    <submittedName>
        <fullName evidence="8">Erythrocyte membrane protein 1</fullName>
    </submittedName>
</protein>
<feature type="region of interest" description="Disordered" evidence="1">
    <location>
        <begin position="2008"/>
        <end position="2032"/>
    </location>
</feature>
<dbReference type="EMBL" id="KX154871">
    <property type="protein sequence ID" value="ANJ20991.1"/>
    <property type="molecule type" value="Genomic_DNA"/>
</dbReference>
<feature type="compositionally biased region" description="Basic and acidic residues" evidence="1">
    <location>
        <begin position="572"/>
        <end position="588"/>
    </location>
</feature>
<feature type="domain" description="Duffy-antigen binding" evidence="4">
    <location>
        <begin position="1"/>
        <end position="111"/>
    </location>
</feature>
<dbReference type="Pfam" id="PF03011">
    <property type="entry name" value="PFEMP"/>
    <property type="match status" value="2"/>
</dbReference>
<dbReference type="VEuPathDB" id="PlasmoDB:PF3D7_0425800"/>
<dbReference type="VEuPathDB" id="PlasmoDB:PfKE01_080037600"/>
<feature type="domain" description="Duffy-binding-like" evidence="7">
    <location>
        <begin position="1684"/>
        <end position="1777"/>
    </location>
</feature>
<dbReference type="InterPro" id="IPR041480">
    <property type="entry name" value="CIDR1_gamma"/>
</dbReference>
<dbReference type="VEuPathDB" id="PlasmoDB:PfSN01_120005800"/>
<feature type="compositionally biased region" description="Basic and acidic residues" evidence="1">
    <location>
        <begin position="1928"/>
        <end position="1940"/>
    </location>
</feature>
<feature type="domain" description="Duffy-binding-like" evidence="7">
    <location>
        <begin position="2259"/>
        <end position="2410"/>
    </location>
</feature>
<dbReference type="VEuPathDB" id="PlasmoDB:PfML01_000021800"/>
<feature type="compositionally biased region" description="Polar residues" evidence="1">
    <location>
        <begin position="910"/>
        <end position="919"/>
    </location>
</feature>
<feature type="region of interest" description="Disordered" evidence="1">
    <location>
        <begin position="1794"/>
        <end position="1961"/>
    </location>
</feature>
<dbReference type="PANTHER" id="PTHR45691:SF6">
    <property type="entry name" value="PROTEIN DIAPHANOUS"/>
    <property type="match status" value="1"/>
</dbReference>
<dbReference type="VEuPathDB" id="PlasmoDB:PfGA01_090005500"/>
<feature type="transmembrane region" description="Helical" evidence="2">
    <location>
        <begin position="2797"/>
        <end position="2819"/>
    </location>
</feature>
<dbReference type="VEuPathDB" id="PlasmoDB:Pf7G8-2_000035500"/>
<feature type="non-terminal residue" evidence="8">
    <location>
        <position position="1"/>
    </location>
</feature>
<accession>A0A191VZ56</accession>
<dbReference type="VEuPathDB" id="PlasmoDB:PfNF166_100005200"/>
<dbReference type="VEuPathDB" id="PlasmoDB:PfDd2_110053300"/>
<feature type="region of interest" description="Disordered" evidence="1">
    <location>
        <begin position="2052"/>
        <end position="2071"/>
    </location>
</feature>
<dbReference type="VEuPathDB" id="PlasmoDB:Pf7G8_010005600"/>
<dbReference type="VEuPathDB" id="PlasmoDB:PfGB4_040005800"/>
<dbReference type="InterPro" id="IPR042202">
    <property type="entry name" value="Duffy-ag-bd_sf"/>
</dbReference>
<feature type="domain" description="PfEMP1 CIDRalpha1" evidence="6">
    <location>
        <begin position="311"/>
        <end position="368"/>
    </location>
</feature>
<dbReference type="Pfam" id="PF18562">
    <property type="entry name" value="CIDR1_gamma"/>
    <property type="match status" value="1"/>
</dbReference>
<feature type="domain" description="Duffy-binding-like" evidence="3">
    <location>
        <begin position="380"/>
        <end position="522"/>
    </location>
</feature>
<dbReference type="FunFam" id="1.20.58.830:FF:000005">
    <property type="entry name" value="Erythrocyte membrane protein 1, PfEMP1"/>
    <property type="match status" value="1"/>
</dbReference>
<dbReference type="Gene3D" id="1.20.58.1930">
    <property type="match status" value="2"/>
</dbReference>
<dbReference type="FunFam" id="1.20.58.1930:FF:000002">
    <property type="entry name" value="Erythrocyte membrane protein 1, PfEMP1"/>
    <property type="match status" value="1"/>
</dbReference>
<dbReference type="InterPro" id="IPR049158">
    <property type="entry name" value="PfEMP1_CIDRalpha1_dom"/>
</dbReference>
<dbReference type="GO" id="GO:0005884">
    <property type="term" value="C:actin filament"/>
    <property type="evidence" value="ECO:0007669"/>
    <property type="project" value="TreeGrafter"/>
</dbReference>
<feature type="domain" description="Duffy-antigen binding" evidence="4">
    <location>
        <begin position="1106"/>
        <end position="1275"/>
    </location>
</feature>
<name>A0A191VZ56_PLAFA</name>
<keyword evidence="2" id="KW-0812">Transmembrane</keyword>
<feature type="compositionally biased region" description="Polar residues" evidence="1">
    <location>
        <begin position="2052"/>
        <end position="2065"/>
    </location>
</feature>
<dbReference type="Pfam" id="PF22672">
    <property type="entry name" value="DBL_C"/>
    <property type="match status" value="3"/>
</dbReference>
<dbReference type="GO" id="GO:0046789">
    <property type="term" value="F:host cell surface receptor binding"/>
    <property type="evidence" value="ECO:0007669"/>
    <property type="project" value="InterPro"/>
</dbReference>
<evidence type="ECO:0000256" key="1">
    <source>
        <dbReference type="SAM" id="MobiDB-lite"/>
    </source>
</evidence>
<dbReference type="SUPFAM" id="SSF140924">
    <property type="entry name" value="Duffy binding domain-like"/>
    <property type="match status" value="7"/>
</dbReference>
<feature type="compositionally biased region" description="Acidic residues" evidence="1">
    <location>
        <begin position="1910"/>
        <end position="1927"/>
    </location>
</feature>
<dbReference type="InterPro" id="IPR054595">
    <property type="entry name" value="DBL_C"/>
</dbReference>
<dbReference type="VEuPathDB" id="PlasmoDB:PfNF54_040031200"/>
<evidence type="ECO:0000259" key="5">
    <source>
        <dbReference type="Pfam" id="PF18562"/>
    </source>
</evidence>
<dbReference type="Pfam" id="PF05424">
    <property type="entry name" value="Duffy_binding"/>
    <property type="match status" value="5"/>
</dbReference>
<dbReference type="VEuPathDB" id="PlasmoDB:PfCD01_090042900"/>
<dbReference type="InterPro" id="IPR051412">
    <property type="entry name" value="Formin_Homology_Diaphanous_sf"/>
</dbReference>
<evidence type="ECO:0000259" key="7">
    <source>
        <dbReference type="Pfam" id="PF22672"/>
    </source>
</evidence>
<dbReference type="VEuPathDB" id="PlasmoDB:PfDd2_040005100"/>
<feature type="compositionally biased region" description="Basic and acidic residues" evidence="1">
    <location>
        <begin position="1847"/>
        <end position="1862"/>
    </location>
</feature>
<dbReference type="FunFam" id="1.20.58.1930:FF:000001">
    <property type="entry name" value="Erythrocyte membrane protein 1, PfEMP1"/>
    <property type="match status" value="1"/>
</dbReference>
<feature type="domain" description="Duffy-binding-like" evidence="3">
    <location>
        <begin position="2517"/>
        <end position="2651"/>
    </location>
</feature>
<dbReference type="VEuPathDB" id="PlasmoDB:PfSN01_080037400"/>
<dbReference type="InterPro" id="IPR004258">
    <property type="entry name" value="DBL"/>
</dbReference>
<dbReference type="PANTHER" id="PTHR45691">
    <property type="entry name" value="PROTEIN DIAPHANOUS"/>
    <property type="match status" value="1"/>
</dbReference>
<dbReference type="VEuPathDB" id="PlasmoDB:PfNF135_030030900"/>
<dbReference type="VEuPathDB" id="PlasmoDB:PfML01_000088000"/>
<feature type="domain" description="Duffy-binding-like" evidence="7">
    <location>
        <begin position="115"/>
        <end position="269"/>
    </location>
</feature>
<feature type="region of interest" description="Disordered" evidence="1">
    <location>
        <begin position="883"/>
        <end position="919"/>
    </location>
</feature>
<feature type="non-terminal residue" evidence="8">
    <location>
        <position position="2820"/>
    </location>
</feature>
<organism evidence="8">
    <name type="scientific">Plasmodium falciparum</name>
    <name type="common">malaria parasite P. falciparum</name>
    <dbReference type="NCBI Taxonomy" id="5833"/>
    <lineage>
        <taxon>Eukaryota</taxon>
        <taxon>Sar</taxon>
        <taxon>Alveolata</taxon>
        <taxon>Apicomplexa</taxon>
        <taxon>Aconoidasida</taxon>
        <taxon>Haemosporida</taxon>
        <taxon>Plasmodiidae</taxon>
        <taxon>Plasmodium</taxon>
        <taxon>Plasmodium (Laverania)</taxon>
    </lineage>
</organism>
<sequence length="2820" mass="323639">DIVRGRDMFKRNDKDAVQKGLRAVFKKINDNLNEKKITHYNDGSENYYKLREDWWTANRDQVWKALTCSAPYNAHYFIKSSPDFKSFSDHKCGHEESRVLTNLDYVPQFLRWFDEWADDFCRIKKIKLENVKNACRDEKKRKYCSHNGYDCTKTIWKKGVLHRSNECTGCLVKCNPYEIWLENQRKEFDKQKEKYKNEIKTYESNTGISNSNINNEYYKEFYEELQKKCANHDDFLKLLNEGRYCKTENVEEEAIDFNSDMNTTFYRSKYCQVCPDCGVKCTNGTCEKKTDADGNCGNKETYKPPRGVTPTKINVLYSGDEQGDISEKLSEFCNDKNNKNGKNYQKWECYYKDEKENKCKMVKNSGNNITEDKITSFDEFFDFWVRKLLIDTIKWETELTYCINNTNVTDCNKCNKNCICFYNWVKQKEQEWKNIMDLFTNKHDIPKKYYLNINDLFNSFFFQVIYKFNEGEAKWNKLKENLKKKIESSKQNRGTEDSEAAIKVLFDHLKENATICKDNNTNEGCESFKESKTNPCAKNTTTTTGSDNKHATVKQIAQYYKRKAHVQLEERGGRRALKGDASKGEYKNGGKPRRLKKVCRIAKDHSNRNHKDSRGRHLCTSNLEHLITNKVISSSNVNDSFLGDVLLAAKYESEWIKSKYVDQSDNEGKCRAVRYSFADIGDIIKGTDLWDRDRGEKKTQQKLQTIFSKIKEKNGGGTKGKYKEDNKKYTNLRKDWWEANRDQVWKAMQSPTKNGITCGSSDHTPLHDYIPQKLRWLTEWAEWYCKMQSQEYEKLKRGCEKCNVADGKCENGNGECDKCKAACEQYKTKIQPWEEQWKVISSKYKELYKQAEIYAANGGPGYYKFDVQKEDKPVVDFLYELHLQNGGKKGPPPDTHPSKSVAPRVKRDTTVNTPSTVYSTPEGYIHQEAHISDCQKQTQFCEKKHGDTSTSGTDKDKEYAFRDKPQDHDTACKCKDRQPELVAKKKKDDEDDPATQKNPCVTVGDDISGGSGKIKSVKDVAGRIQRETLERVTKVPGLTADAKLGQYNNRGLGSALKTECDITNDHSNTLRRLSLNPCNGKNQGRFNIGKDWTDLDKNQKSSYSDVYLPQRREHMCTSNLEYLEINRSPLNGSDGKVVNNSFLGDVLLAAKFEAEKIKELYKPTSDHESVCRAVSRSFADIGDIIKGTDLWDKDGGEIKTQKKLVEIFGKIKDKDKVKLNGKYTNDSKHTQLRADWWEANRDQIWKAMICETKSHPTIKCDKTTPYDDYVPQRLRWMTEWAEWYCKMQSQEYDKLKKECGKCMGKGGGRECTRDTKECNTCKPECEKYKNKIKLWEDQWKAISKKYDELYKKAQNPTNGDAKDPKISALPKNDQNVVAFLKELQKANNGDKPGVHTVYSTAAGYIHQEAAMDCKEQHVFCETKSADNNNYAFRHQPHDHDTACKCKDRPAPRPPQPAAPKEEVDACKIVEEVLSKPPDRNGGIEKCYPKTNGQYPQWDCTPSKFKKNENGPCMPPRRIKLCVINLQYLNETATETELREAFIQCAAIETHFLWKYYKTKNSEADVELKKGTIPEKFKRQMFYTFGDFRDLCLGKSIGNDVNPVNQKIDTIFKKNEKPHSIEERVNWWKNHGPDIWRGMLCGLTHHLEKEEKKMVREKDEYQYKNLTHSLDEFAERPPFLRWFTEWGDDFCKQRKTQLGILTTGCKNCIFKDGSCERDVDGCKKCREACKEYQKWLKDWKTQYEKQSEKFTRDKVKPEYKDDPDVNKSTHAYEYLSKKLTNIKCSSGGDCNCMNTTSPTNRNMPASLEYPPKEINGKCDCKVHVPPPQPPPSRPPPPPPPSPQPPRLPAEDQSKPDHRARSEGGDQGQRQARPPPPLPPPPPAQPPQQPPKPAHKGGVARNLEPLPPGQVVDDESGSEEDEVEEEEGEDHGSEDTAEHTTEVTKQGSGPQPKEGSPAPTATTQDTVDVCKIVGTLFSDPSNFKDVACNQKYGAPNRYWGWKCISDKTATTKPGADGVSGKSGGSSGDTTGGLCIPPRRRKLYVGKLHDWANSDKTLSSGETQTSGKESLPSGDKLREAFIQSAAIETFFAWHEYKMHKEIEEKEKKKADGELVAVTSSKPEELDNQLKKGEIPEDFMRQMFYTLGDYRDILFGKHIGKDERTLNEKINKVFINGGKTASIKTPEQFWNKYAQDIWEGMLCALSYDTETQEKFESVHKNLMSTDKKYDYKTVTFPSKSGPSSGISLSDFAKIPQFIRWFEEWAEEFCRKRTHKLYIIEKECKVEANSGGSRGRGGNEKKPKCSCDGESCKDIFSQKYDTFSSLECPDCAKHCSSYRKWIGRKKYEFTEQQNAFTKQKGNAESNKNDYKEFYNKLQTNNEAGDFLTSLKLPCKTDNGDSNIPFDKNGETFQHTDYCAACPITGVNCKNGDCSKDKEKECKNKTITEKDFEDCTNEVVMLVSDNGATEFNDLSVCKGADIFEGIRKDQWKCGNFCGYVVCKPEKDSGKKDNTKEYIQIRALLKRWVENFVEDYIKIKHKISHCTNNKNTSTCISGCHDKCKCVDEWITKKKAEWDNIKKRFLEQYKGQGDYPVRSFLETFLVQIGAANHKDKVIKLSKFDNPCGCSADANLTNGKDDAIDCMLNKLKKKTESCPTPTSGEEKNCDESTPVEDDEEDLLLDETENTVEAPNICPVLPKPQAEKEDGCKTDAPQPDVKEEEEEKEEEKDNGDEEEVKEEEEEEEEEDDEEEEESDSDTYHDSYSETEEEDQNEDEAVPDSLSHSKSQPKRLPREFPSTQLKNAMLFSTILWMVGIGFAAFTYFFLK</sequence>
<feature type="domain" description="Duffy-antigen binding" evidence="4">
    <location>
        <begin position="1510"/>
        <end position="1654"/>
    </location>
</feature>
<proteinExistence type="predicted"/>
<dbReference type="InterPro" id="IPR008602">
    <property type="entry name" value="Duffy-antigen-binding"/>
</dbReference>
<reference evidence="8" key="1">
    <citation type="journal article" date="2016" name="EMBO Mol. Med.">
        <title>Plasmodium falciparum var genes expressed in children with severe malaria encode CIDRalpha1 domains.</title>
        <authorList>
            <person name="Jespersen J.S."/>
            <person name="Wang C.W."/>
            <person name="Mkumbaye S.I."/>
            <person name="Minja D.T."/>
            <person name="Petersen B."/>
            <person name="Turner L."/>
            <person name="Petersen J.E."/>
            <person name="Lusingu J.P."/>
            <person name="Theander T.G."/>
            <person name="Lavstsen T."/>
        </authorList>
    </citation>
    <scope>NUCLEOTIDE SEQUENCE</scope>
    <source>
        <strain evidence="8">1890-5</strain>
    </source>
</reference>
<feature type="compositionally biased region" description="Basic and acidic residues" evidence="1">
    <location>
        <begin position="944"/>
        <end position="988"/>
    </location>
</feature>
<dbReference type="VEuPathDB" id="PlasmoDB:PfKE01_030005200"/>
<dbReference type="Gene3D" id="1.20.1310.20">
    <property type="entry name" value="Duffy-antigen binding domain"/>
    <property type="match status" value="5"/>
</dbReference>
<evidence type="ECO:0000259" key="3">
    <source>
        <dbReference type="Pfam" id="PF03011"/>
    </source>
</evidence>
<dbReference type="Gene3D" id="1.20.58.830">
    <property type="match status" value="5"/>
</dbReference>
<dbReference type="VEuPathDB" id="PlasmoDB:PfKE01_050037800"/>
<evidence type="ECO:0000259" key="6">
    <source>
        <dbReference type="Pfam" id="PF21807"/>
    </source>
</evidence>
<feature type="region of interest" description="Disordered" evidence="1">
    <location>
        <begin position="2646"/>
        <end position="2788"/>
    </location>
</feature>
<dbReference type="GO" id="GO:0030041">
    <property type="term" value="P:actin filament polymerization"/>
    <property type="evidence" value="ECO:0007669"/>
    <property type="project" value="TreeGrafter"/>
</dbReference>
<dbReference type="VEuPathDB" id="PlasmoDB:PfGN01_140085400"/>
<keyword evidence="2" id="KW-1133">Transmembrane helix</keyword>
<feature type="compositionally biased region" description="Acidic residues" evidence="1">
    <location>
        <begin position="2712"/>
        <end position="2750"/>
    </location>
</feature>
<evidence type="ECO:0000259" key="4">
    <source>
        <dbReference type="Pfam" id="PF05424"/>
    </source>
</evidence>
<feature type="compositionally biased region" description="Acidic residues" evidence="1">
    <location>
        <begin position="2758"/>
        <end position="2771"/>
    </location>
</feature>
<dbReference type="Pfam" id="PF21807">
    <property type="entry name" value="PfEMP1_CIDRalpha1_dom"/>
    <property type="match status" value="1"/>
</dbReference>
<gene>
    <name evidence="8" type="primary">var</name>
</gene>
<dbReference type="GO" id="GO:0016020">
    <property type="term" value="C:membrane"/>
    <property type="evidence" value="ECO:0007669"/>
    <property type="project" value="InterPro"/>
</dbReference>